<evidence type="ECO:0000313" key="1">
    <source>
        <dbReference type="EMBL" id="KAH8019985.1"/>
    </source>
</evidence>
<dbReference type="EMBL" id="JABSTU010000010">
    <property type="protein sequence ID" value="KAH8019985.1"/>
    <property type="molecule type" value="Genomic_DNA"/>
</dbReference>
<dbReference type="Gene3D" id="3.40.630.30">
    <property type="match status" value="1"/>
</dbReference>
<protein>
    <recommendedName>
        <fullName evidence="3">N-acetyltransferase domain-containing protein</fullName>
    </recommendedName>
</protein>
<reference evidence="1" key="1">
    <citation type="journal article" date="2020" name="Cell">
        <title>Large-Scale Comparative Analyses of Tick Genomes Elucidate Their Genetic Diversity and Vector Capacities.</title>
        <authorList>
            <consortium name="Tick Genome and Microbiome Consortium (TIGMIC)"/>
            <person name="Jia N."/>
            <person name="Wang J."/>
            <person name="Shi W."/>
            <person name="Du L."/>
            <person name="Sun Y."/>
            <person name="Zhan W."/>
            <person name="Jiang J.F."/>
            <person name="Wang Q."/>
            <person name="Zhang B."/>
            <person name="Ji P."/>
            <person name="Bell-Sakyi L."/>
            <person name="Cui X.M."/>
            <person name="Yuan T.T."/>
            <person name="Jiang B.G."/>
            <person name="Yang W.F."/>
            <person name="Lam T.T."/>
            <person name="Chang Q.C."/>
            <person name="Ding S.J."/>
            <person name="Wang X.J."/>
            <person name="Zhu J.G."/>
            <person name="Ruan X.D."/>
            <person name="Zhao L."/>
            <person name="Wei J.T."/>
            <person name="Ye R.Z."/>
            <person name="Que T.C."/>
            <person name="Du C.H."/>
            <person name="Zhou Y.H."/>
            <person name="Cheng J.X."/>
            <person name="Dai P.F."/>
            <person name="Guo W.B."/>
            <person name="Han X.H."/>
            <person name="Huang E.J."/>
            <person name="Li L.F."/>
            <person name="Wei W."/>
            <person name="Gao Y.C."/>
            <person name="Liu J.Z."/>
            <person name="Shao H.Z."/>
            <person name="Wang X."/>
            <person name="Wang C.C."/>
            <person name="Yang T.C."/>
            <person name="Huo Q.B."/>
            <person name="Li W."/>
            <person name="Chen H.Y."/>
            <person name="Chen S.E."/>
            <person name="Zhou L.G."/>
            <person name="Ni X.B."/>
            <person name="Tian J.H."/>
            <person name="Sheng Y."/>
            <person name="Liu T."/>
            <person name="Pan Y.S."/>
            <person name="Xia L.Y."/>
            <person name="Li J."/>
            <person name="Zhao F."/>
            <person name="Cao W.C."/>
        </authorList>
    </citation>
    <scope>NUCLEOTIDE SEQUENCE</scope>
    <source>
        <strain evidence="1">Rmic-2018</strain>
    </source>
</reference>
<proteinExistence type="predicted"/>
<dbReference type="PANTHER" id="PTHR13170">
    <property type="entry name" value="O-GLCNACASE"/>
    <property type="match status" value="1"/>
</dbReference>
<comment type="caution">
    <text evidence="1">The sequence shown here is derived from an EMBL/GenBank/DDBJ whole genome shotgun (WGS) entry which is preliminary data.</text>
</comment>
<accession>A0A9J6DDH1</accession>
<organism evidence="1 2">
    <name type="scientific">Rhipicephalus microplus</name>
    <name type="common">Cattle tick</name>
    <name type="synonym">Boophilus microplus</name>
    <dbReference type="NCBI Taxonomy" id="6941"/>
    <lineage>
        <taxon>Eukaryota</taxon>
        <taxon>Metazoa</taxon>
        <taxon>Ecdysozoa</taxon>
        <taxon>Arthropoda</taxon>
        <taxon>Chelicerata</taxon>
        <taxon>Arachnida</taxon>
        <taxon>Acari</taxon>
        <taxon>Parasitiformes</taxon>
        <taxon>Ixodida</taxon>
        <taxon>Ixodoidea</taxon>
        <taxon>Ixodidae</taxon>
        <taxon>Rhipicephalinae</taxon>
        <taxon>Rhipicephalus</taxon>
        <taxon>Boophilus</taxon>
    </lineage>
</organism>
<evidence type="ECO:0008006" key="3">
    <source>
        <dbReference type="Google" id="ProtNLM"/>
    </source>
</evidence>
<gene>
    <name evidence="1" type="ORF">HPB51_023801</name>
</gene>
<dbReference type="AlphaFoldDB" id="A0A9J6DDH1"/>
<sequence length="175" mass="19275">MVSTTFLCMQRLVGGFLNLSNEYCFVVEDETGVCGYALAALDAQQFSKKLEVAWIPALCIKYPAPNKESSQLLTPSEQIMNSFHAKAVKVPDVVYKHHPSCVTMSMLPSIVDSSVSKRLLACVLAALKSNGSHGVFSQVLMGDKNVVEFYSKLGFLEINLPDFLHDDTSFLGRTF</sequence>
<dbReference type="GO" id="GO:0016231">
    <property type="term" value="F:beta-N-acetylglucosaminidase activity"/>
    <property type="evidence" value="ECO:0007669"/>
    <property type="project" value="TreeGrafter"/>
</dbReference>
<dbReference type="VEuPathDB" id="VectorBase:LOC119175846"/>
<keyword evidence="2" id="KW-1185">Reference proteome</keyword>
<name>A0A9J6DDH1_RHIMP</name>
<dbReference type="GO" id="GO:0009100">
    <property type="term" value="P:glycoprotein metabolic process"/>
    <property type="evidence" value="ECO:0007669"/>
    <property type="project" value="TreeGrafter"/>
</dbReference>
<dbReference type="Proteomes" id="UP000821866">
    <property type="component" value="Chromosome 8"/>
</dbReference>
<dbReference type="PANTHER" id="PTHR13170:SF16">
    <property type="entry name" value="PROTEIN O-GLCNACASE"/>
    <property type="match status" value="1"/>
</dbReference>
<dbReference type="InterPro" id="IPR051822">
    <property type="entry name" value="Glycosyl_Hydrolase_84"/>
</dbReference>
<dbReference type="InterPro" id="IPR016181">
    <property type="entry name" value="Acyl_CoA_acyltransferase"/>
</dbReference>
<reference evidence="1" key="2">
    <citation type="submission" date="2021-09" db="EMBL/GenBank/DDBJ databases">
        <authorList>
            <person name="Jia N."/>
            <person name="Wang J."/>
            <person name="Shi W."/>
            <person name="Du L."/>
            <person name="Sun Y."/>
            <person name="Zhan W."/>
            <person name="Jiang J."/>
            <person name="Wang Q."/>
            <person name="Zhang B."/>
            <person name="Ji P."/>
            <person name="Sakyi L.B."/>
            <person name="Cui X."/>
            <person name="Yuan T."/>
            <person name="Jiang B."/>
            <person name="Yang W."/>
            <person name="Lam T.T.-Y."/>
            <person name="Chang Q."/>
            <person name="Ding S."/>
            <person name="Wang X."/>
            <person name="Zhu J."/>
            <person name="Ruan X."/>
            <person name="Zhao L."/>
            <person name="Wei J."/>
            <person name="Que T."/>
            <person name="Du C."/>
            <person name="Cheng J."/>
            <person name="Dai P."/>
            <person name="Han X."/>
            <person name="Huang E."/>
            <person name="Gao Y."/>
            <person name="Liu J."/>
            <person name="Shao H."/>
            <person name="Ye R."/>
            <person name="Li L."/>
            <person name="Wei W."/>
            <person name="Wang X."/>
            <person name="Wang C."/>
            <person name="Huo Q."/>
            <person name="Li W."/>
            <person name="Guo W."/>
            <person name="Chen H."/>
            <person name="Chen S."/>
            <person name="Zhou L."/>
            <person name="Zhou L."/>
            <person name="Ni X."/>
            <person name="Tian J."/>
            <person name="Zhou Y."/>
            <person name="Sheng Y."/>
            <person name="Liu T."/>
            <person name="Pan Y."/>
            <person name="Xia L."/>
            <person name="Li J."/>
            <person name="Zhao F."/>
            <person name="Cao W."/>
        </authorList>
    </citation>
    <scope>NUCLEOTIDE SEQUENCE</scope>
    <source>
        <strain evidence="1">Rmic-2018</strain>
        <tissue evidence="1">Larvae</tissue>
    </source>
</reference>
<dbReference type="SUPFAM" id="SSF55729">
    <property type="entry name" value="Acyl-CoA N-acyltransferases (Nat)"/>
    <property type="match status" value="1"/>
</dbReference>
<evidence type="ECO:0000313" key="2">
    <source>
        <dbReference type="Proteomes" id="UP000821866"/>
    </source>
</evidence>